<feature type="region of interest" description="Disordered" evidence="4">
    <location>
        <begin position="1922"/>
        <end position="1975"/>
    </location>
</feature>
<dbReference type="Gene3D" id="3.40.50.200">
    <property type="entry name" value="Peptidase S8/S53 domain"/>
    <property type="match status" value="1"/>
</dbReference>
<feature type="compositionally biased region" description="Polar residues" evidence="4">
    <location>
        <begin position="1886"/>
        <end position="1897"/>
    </location>
</feature>
<feature type="region of interest" description="Disordered" evidence="4">
    <location>
        <begin position="1839"/>
        <end position="1899"/>
    </location>
</feature>
<evidence type="ECO:0000313" key="8">
    <source>
        <dbReference type="Proteomes" id="UP001174934"/>
    </source>
</evidence>
<keyword evidence="3" id="KW-0720">Serine protease</keyword>
<dbReference type="GO" id="GO:0016829">
    <property type="term" value="F:lyase activity"/>
    <property type="evidence" value="ECO:0007669"/>
    <property type="project" value="UniProtKB-KW"/>
</dbReference>
<dbReference type="PANTHER" id="PTHR33928:SF2">
    <property type="entry name" value="PECTATE LYASE SUPERFAMILY PROTEIN DOMAIN-CONTAINING PROTEIN-RELATED"/>
    <property type="match status" value="1"/>
</dbReference>
<evidence type="ECO:0000256" key="4">
    <source>
        <dbReference type="SAM" id="MobiDB-lite"/>
    </source>
</evidence>
<dbReference type="GO" id="GO:0004650">
    <property type="term" value="F:polygalacturonase activity"/>
    <property type="evidence" value="ECO:0007669"/>
    <property type="project" value="InterPro"/>
</dbReference>
<evidence type="ECO:0000256" key="3">
    <source>
        <dbReference type="ARBA" id="ARBA00022825"/>
    </source>
</evidence>
<evidence type="ECO:0000256" key="2">
    <source>
        <dbReference type="ARBA" id="ARBA00022801"/>
    </source>
</evidence>
<feature type="signal peptide" evidence="5">
    <location>
        <begin position="1"/>
        <end position="23"/>
    </location>
</feature>
<evidence type="ECO:0000259" key="6">
    <source>
        <dbReference type="Pfam" id="PF12708"/>
    </source>
</evidence>
<dbReference type="InterPro" id="IPR036852">
    <property type="entry name" value="Peptidase_S8/S53_dom_sf"/>
</dbReference>
<sequence length="2049" mass="220603">MAVKQHMLFVVCAALLQCWSVLGGREYMLDNQHNYFKAAPDKGKQDGAVWPYSGSFDNYIANLRAGRVIRGGHDNATAGVPNSIYHSSSVHKSKRGDSEFWLTTLGPLGNQPLAPGSNYSFWRNVVDDYHADNTGASDTVEAINAAIQDGNRCGKDCGSTFTQGAIIYFPPGTYKICTPIIQLYYTQFIGDPNNLPIIKGCNKFKGIALIDSDPYKPGGAGSQWYINHNQFFRQIRNFVFNLTDMPLSTADNDQPLVPTGIHWQVSQATSLQNLVFIMPHDDASTHVGIFTENGSGGFVSDLTFYGGSIGWRVGSQQFTARNLTFEACRTAVEMIWDWGFNWQQITVSDCKIGFNISGIGGDMGQGTGSISLVDCGFFGVPVAILTNGDDSVSPNIVLENIFLNLVDTAVMVDDGATLLQGADSGVVPLWATGRRYNGSTGSAQAGNVTAPARSLDLLSSFLGYLGGRRLYERSRPQYETLSTSQFLVATQEGVTNDGTGDQSGAINAFLLKAMQANQVAYFPAGIYQVGSTVFVPTGSRVQGSSWSQIQGSGFYFSDMNNPQVMVQVGNRGDVGSMEIVEMLFTVKGPTAGAILMEWNTAADSQGSAAIWDSHFRVGGGKGTDLDIDQCPKQQGSTKEQCIAAALMLHVTSQASGYFENVWAWVADHDNDMDMSGQSDMNANQIGIYGARGMLIESQGPSWFYGTGSEHSTLYNYQLFNAKNIYLAHVQTETPYYQPNPVAPQPFDKGKSFPGDPSFAHCTTDACKKAWGLRIIDSTNVTVHCAGFYSFFNDYHEDCVETHDCQERILEVTGSTAVAIFNLFTVATTNIASGIDNTNVYQNDSNQRGFTTQVSVWVPLPGQDNVDIIYLGPEVWTAPIVSGTGPAVLVLPTSPLPSPMTIDPGEYTTSLEYGYMGSTTKPNGAVTTAFLTTVTTVVITIPLITVSGGMPYCNVNLTSGQTGGSFVATPSVTIPPIPVTLSNGNGGSTVRSVTLPHWPAVTNGPPDEWNFPTDPFNTDVSTSSNETVGSYTYYTPFLTTISATESTVMTLSFPATVSPSTISCPPVDEISFATPRTVLAVDCPVPTVFTLGFSCPPSKVVTFLAASTGVVTADCTTIFSPPSWAPPPDTMSSWSSTPTSTTATTPLPVWATWPPVMILPVTTSVSEPRPTDDGLVTPCSLWFFFFCIDWPDIDIKILGWYWILPPGIYPPGPPPRRSIQFPPGFTMTGTLPPWPEITIGPGYQMTYSSDPSSSCTTKTASLCYSTTVYSVTTSGTSTTTTGSSTASHCETVRGCDVTDSATATTSTTAASCTPFKAGATARLEARVDNNCGNNAIVYPENMENVDTIINMLDAYKEVYVQIQSVTKGVTAYFWVPNLDQATFDTLENSAYSHDDEDDDGDKDKDTSRSGGNNEPVHFPVKPGAELMLNYHGDGNDTTPASPLFRRAQTMTSASEGWQTALVSLPRGKAFQSWESRTYIVNDKTPFLFHYDDSAGAGQTVYLTYEYGVWTNHREFTGNGFQGSLVQLETNKYNIPDSEQQTIDSSHGSGVAAQVNGATLGGCKKCRLVYFKTRRWASANKQKNLPTWLLEHLILAMEDVESRGEIGKAVINFSWGMELNWAPSLGFFKQFYKLLKELDTMNVTIVSAAGNDADTEGPEINSYPAMFADRTNPLGFYLPNLIIVGAATKKGSQAVWSKTADYLTTYGPGEDVLVPTDPASTNYPYTVDGGTSFAAPQVAALVSYLRGLDSPWKDQLTSPASVKKMVTLLHRRFQRDRWWISPPDQPVEAKDQRPVIWNGQVLRDHSDNDISKSCVADYDLDAAEANQPWWGSSICPPIPRSIANSGPGESTGPCGGADSKRHNADGGTCDTIDQQEVSGDDGDGSGGQIITYSPGPTASPTCPPGGECGGTLCSGYYCAPRTPRSSGMPQLPPPPPPDYRDPKDPNNGSPVPTTWITSSTSSSSYSSTSSEPTTTTMTKPTVVVLGGSCTGTPQCFSDNDCSPWCYDDGTCQCYTHVTCGVVDCGNWLGLCLNITCSATSDGNGGFFCDCG</sequence>
<evidence type="ECO:0000313" key="7">
    <source>
        <dbReference type="EMBL" id="KAK0629578.1"/>
    </source>
</evidence>
<dbReference type="PROSITE" id="PS00138">
    <property type="entry name" value="SUBTILASE_SER"/>
    <property type="match status" value="1"/>
</dbReference>
<dbReference type="InterPro" id="IPR011050">
    <property type="entry name" value="Pectin_lyase_fold/virulence"/>
</dbReference>
<dbReference type="Proteomes" id="UP001174934">
    <property type="component" value="Unassembled WGS sequence"/>
</dbReference>
<dbReference type="InterPro" id="IPR024535">
    <property type="entry name" value="RHGA/B-epi-like_pectate_lyase"/>
</dbReference>
<dbReference type="InterPro" id="IPR023828">
    <property type="entry name" value="Peptidase_S8_Ser-AS"/>
</dbReference>
<proteinExistence type="predicted"/>
<dbReference type="PANTHER" id="PTHR33928">
    <property type="entry name" value="POLYGALACTURONASE QRT3"/>
    <property type="match status" value="1"/>
</dbReference>
<keyword evidence="2" id="KW-0378">Hydrolase</keyword>
<protein>
    <submittedName>
        <fullName evidence="7">Pectate lyase superfamily protein-domain-containing protein</fullName>
    </submittedName>
</protein>
<keyword evidence="1" id="KW-0645">Protease</keyword>
<keyword evidence="5" id="KW-0732">Signal</keyword>
<evidence type="ECO:0000256" key="5">
    <source>
        <dbReference type="SAM" id="SignalP"/>
    </source>
</evidence>
<dbReference type="SUPFAM" id="SSF52743">
    <property type="entry name" value="Subtilisin-like"/>
    <property type="match status" value="1"/>
</dbReference>
<name>A0AA39X927_9PEZI</name>
<dbReference type="InterPro" id="IPR039279">
    <property type="entry name" value="QRT3-like"/>
</dbReference>
<feature type="region of interest" description="Disordered" evidence="4">
    <location>
        <begin position="1389"/>
        <end position="1418"/>
    </location>
</feature>
<keyword evidence="8" id="KW-1185">Reference proteome</keyword>
<dbReference type="GO" id="GO:0006508">
    <property type="term" value="P:proteolysis"/>
    <property type="evidence" value="ECO:0007669"/>
    <property type="project" value="UniProtKB-KW"/>
</dbReference>
<keyword evidence="7" id="KW-0456">Lyase</keyword>
<organism evidence="7 8">
    <name type="scientific">Bombardia bombarda</name>
    <dbReference type="NCBI Taxonomy" id="252184"/>
    <lineage>
        <taxon>Eukaryota</taxon>
        <taxon>Fungi</taxon>
        <taxon>Dikarya</taxon>
        <taxon>Ascomycota</taxon>
        <taxon>Pezizomycotina</taxon>
        <taxon>Sordariomycetes</taxon>
        <taxon>Sordariomycetidae</taxon>
        <taxon>Sordariales</taxon>
        <taxon>Lasiosphaeriaceae</taxon>
        <taxon>Bombardia</taxon>
    </lineage>
</organism>
<evidence type="ECO:0000256" key="1">
    <source>
        <dbReference type="ARBA" id="ARBA00022670"/>
    </source>
</evidence>
<gene>
    <name evidence="7" type="ORF">B0T17DRAFT_634513</name>
</gene>
<reference evidence="7" key="1">
    <citation type="submission" date="2023-06" db="EMBL/GenBank/DDBJ databases">
        <title>Genome-scale phylogeny and comparative genomics of the fungal order Sordariales.</title>
        <authorList>
            <consortium name="Lawrence Berkeley National Laboratory"/>
            <person name="Hensen N."/>
            <person name="Bonometti L."/>
            <person name="Westerberg I."/>
            <person name="Brannstrom I.O."/>
            <person name="Guillou S."/>
            <person name="Cros-Aarteil S."/>
            <person name="Calhoun S."/>
            <person name="Haridas S."/>
            <person name="Kuo A."/>
            <person name="Mondo S."/>
            <person name="Pangilinan J."/>
            <person name="Riley R."/>
            <person name="LaButti K."/>
            <person name="Andreopoulos B."/>
            <person name="Lipzen A."/>
            <person name="Chen C."/>
            <person name="Yanf M."/>
            <person name="Daum C."/>
            <person name="Ng V."/>
            <person name="Clum A."/>
            <person name="Steindorff A."/>
            <person name="Ohm R."/>
            <person name="Martin F."/>
            <person name="Silar P."/>
            <person name="Natvig D."/>
            <person name="Lalanne C."/>
            <person name="Gautier V."/>
            <person name="Ament-velasquez S.L."/>
            <person name="Kruys A."/>
            <person name="Hutchinson M.I."/>
            <person name="Powell A.J."/>
            <person name="Barry K."/>
            <person name="Miller A.N."/>
            <person name="Grigoriev I.V."/>
            <person name="Debuchy R."/>
            <person name="Gladieux P."/>
            <person name="Thoren M.H."/>
            <person name="Johannesson H."/>
        </authorList>
    </citation>
    <scope>NUCLEOTIDE SEQUENCE</scope>
    <source>
        <strain evidence="7">SMH3391-2</strain>
    </source>
</reference>
<dbReference type="InterPro" id="IPR012334">
    <property type="entry name" value="Pectin_lyas_fold"/>
</dbReference>
<dbReference type="GO" id="GO:0004252">
    <property type="term" value="F:serine-type endopeptidase activity"/>
    <property type="evidence" value="ECO:0007669"/>
    <property type="project" value="InterPro"/>
</dbReference>
<dbReference type="EMBL" id="JAULSR010000002">
    <property type="protein sequence ID" value="KAK0629578.1"/>
    <property type="molecule type" value="Genomic_DNA"/>
</dbReference>
<dbReference type="Gene3D" id="2.160.20.10">
    <property type="entry name" value="Single-stranded right-handed beta-helix, Pectin lyase-like"/>
    <property type="match status" value="2"/>
</dbReference>
<feature type="chain" id="PRO_5041239999" evidence="5">
    <location>
        <begin position="24"/>
        <end position="2049"/>
    </location>
</feature>
<feature type="domain" description="Rhamnogalacturonase A/B/Epimerase-like pectate lyase" evidence="6">
    <location>
        <begin position="122"/>
        <end position="354"/>
    </location>
</feature>
<dbReference type="CDD" id="cd23668">
    <property type="entry name" value="GH55_beta13glucanase-like"/>
    <property type="match status" value="1"/>
</dbReference>
<accession>A0AA39X927</accession>
<dbReference type="SUPFAM" id="SSF51126">
    <property type="entry name" value="Pectin lyase-like"/>
    <property type="match status" value="2"/>
</dbReference>
<feature type="compositionally biased region" description="Low complexity" evidence="4">
    <location>
        <begin position="1947"/>
        <end position="1975"/>
    </location>
</feature>
<comment type="caution">
    <text evidence="7">The sequence shown here is derived from an EMBL/GenBank/DDBJ whole genome shotgun (WGS) entry which is preliminary data.</text>
</comment>
<dbReference type="Pfam" id="PF12708">
    <property type="entry name" value="Pect-lyase_RHGA_epim"/>
    <property type="match status" value="1"/>
</dbReference>